<protein>
    <submittedName>
        <fullName evidence="1">Glycosyltransferase family 2 protein</fullName>
    </submittedName>
</protein>
<dbReference type="PANTHER" id="PTHR43179:SF10">
    <property type="entry name" value="GLYCOSYL TRANSFERASE"/>
    <property type="match status" value="1"/>
</dbReference>
<evidence type="ECO:0000313" key="2">
    <source>
        <dbReference type="Proteomes" id="UP000477680"/>
    </source>
</evidence>
<keyword evidence="1" id="KW-0808">Transferase</keyword>
<keyword evidence="2" id="KW-1185">Reference proteome</keyword>
<dbReference type="InterPro" id="IPR029044">
    <property type="entry name" value="Nucleotide-diphossugar_trans"/>
</dbReference>
<accession>A0A6C0U2X4</accession>
<organism evidence="1 2">
    <name type="scientific">Kineobactrum salinum</name>
    <dbReference type="NCBI Taxonomy" id="2708301"/>
    <lineage>
        <taxon>Bacteria</taxon>
        <taxon>Pseudomonadati</taxon>
        <taxon>Pseudomonadota</taxon>
        <taxon>Gammaproteobacteria</taxon>
        <taxon>Cellvibrionales</taxon>
        <taxon>Halieaceae</taxon>
        <taxon>Kineobactrum</taxon>
    </lineage>
</organism>
<name>A0A6C0U2X4_9GAMM</name>
<dbReference type="Pfam" id="PF13641">
    <property type="entry name" value="Glyco_tranf_2_3"/>
    <property type="match status" value="1"/>
</dbReference>
<evidence type="ECO:0000313" key="1">
    <source>
        <dbReference type="EMBL" id="QIB66376.1"/>
    </source>
</evidence>
<dbReference type="KEGG" id="kim:G3T16_14205"/>
<dbReference type="GO" id="GO:0016740">
    <property type="term" value="F:transferase activity"/>
    <property type="evidence" value="ECO:0007669"/>
    <property type="project" value="UniProtKB-KW"/>
</dbReference>
<dbReference type="SUPFAM" id="SSF53448">
    <property type="entry name" value="Nucleotide-diphospho-sugar transferases"/>
    <property type="match status" value="1"/>
</dbReference>
<dbReference type="RefSeq" id="WP_163495810.1">
    <property type="nucleotide sequence ID" value="NZ_CP048711.1"/>
</dbReference>
<dbReference type="AlphaFoldDB" id="A0A6C0U2X4"/>
<sequence length="284" mass="31254">MNPTLKSAASLTVSVVLYHSDLACLELTLTSLLAAVAAAREEGVLAEAGVVIEDNSVAPAYHQRLGSTLERLDWAAAGVSLRCRAAADNGGYGAGHNGALRDHRDSDLYLVLNPDVELDRDALSTGLQFLQTEPDAVLVCPRGRDGDDAPAHLGKRYPTVLALVLRAFAPAPLRAVFARQLAVYEMHEVELMETPVEVPLASGCCMLLRAGSWREVGGFDPRYFLYFEDFDLSLRLARLGRVYCLPQMTIRHFGGGSAAKGWRHRCWFLRSGIRFFNSHGWRWI</sequence>
<dbReference type="Proteomes" id="UP000477680">
    <property type="component" value="Chromosome"/>
</dbReference>
<proteinExistence type="predicted"/>
<dbReference type="PANTHER" id="PTHR43179">
    <property type="entry name" value="RHAMNOSYLTRANSFERASE WBBL"/>
    <property type="match status" value="1"/>
</dbReference>
<reference evidence="1 2" key="1">
    <citation type="submission" date="2020-02" db="EMBL/GenBank/DDBJ databases">
        <title>Genome sequencing for Kineobactrum sp. M2.</title>
        <authorList>
            <person name="Park S.-J."/>
        </authorList>
    </citation>
    <scope>NUCLEOTIDE SEQUENCE [LARGE SCALE GENOMIC DNA]</scope>
    <source>
        <strain evidence="1 2">M2</strain>
    </source>
</reference>
<dbReference type="EMBL" id="CP048711">
    <property type="protein sequence ID" value="QIB66376.1"/>
    <property type="molecule type" value="Genomic_DNA"/>
</dbReference>
<gene>
    <name evidence="1" type="ORF">G3T16_14205</name>
</gene>
<dbReference type="Gene3D" id="3.90.550.10">
    <property type="entry name" value="Spore Coat Polysaccharide Biosynthesis Protein SpsA, Chain A"/>
    <property type="match status" value="1"/>
</dbReference>